<dbReference type="PRINTS" id="PR00347">
    <property type="entry name" value="THAUMATIN"/>
</dbReference>
<accession>A0AAD3T326</accession>
<protein>
    <recommendedName>
        <fullName evidence="4">Thaumatin-like protein</fullName>
    </recommendedName>
</protein>
<dbReference type="SUPFAM" id="SSF49870">
    <property type="entry name" value="Osmotin, thaumatin-like protein"/>
    <property type="match status" value="1"/>
</dbReference>
<dbReference type="EMBL" id="BSYO01000025">
    <property type="protein sequence ID" value="GMH22713.1"/>
    <property type="molecule type" value="Genomic_DNA"/>
</dbReference>
<reference evidence="2" key="1">
    <citation type="submission" date="2023-05" db="EMBL/GenBank/DDBJ databases">
        <title>Nepenthes gracilis genome sequencing.</title>
        <authorList>
            <person name="Fukushima K."/>
        </authorList>
    </citation>
    <scope>NUCLEOTIDE SEQUENCE</scope>
    <source>
        <strain evidence="2">SING2019-196</strain>
    </source>
</reference>
<feature type="signal peptide" evidence="1">
    <location>
        <begin position="1"/>
        <end position="24"/>
    </location>
</feature>
<proteinExistence type="predicted"/>
<dbReference type="Gene3D" id="2.60.110.10">
    <property type="entry name" value="Thaumatin"/>
    <property type="match status" value="1"/>
</dbReference>
<dbReference type="InterPro" id="IPR001938">
    <property type="entry name" value="Thaumatin"/>
</dbReference>
<evidence type="ECO:0008006" key="4">
    <source>
        <dbReference type="Google" id="ProtNLM"/>
    </source>
</evidence>
<sequence length="101" mass="11114">MSHSTKFIILSSLLLALFSLSIDAATFVITNNCPYTVWAAAAPGGGQQLNQGQTWTINVNAEPNRGAFGHEQVRCLLIKWGKLPNRRLRRVAQLPGLWLPS</sequence>
<evidence type="ECO:0000313" key="2">
    <source>
        <dbReference type="EMBL" id="GMH22713.1"/>
    </source>
</evidence>
<comment type="caution">
    <text evidence="2">The sequence shown here is derived from an EMBL/GenBank/DDBJ whole genome shotgun (WGS) entry which is preliminary data.</text>
</comment>
<keyword evidence="1" id="KW-0732">Signal</keyword>
<name>A0AAD3T326_NEPGR</name>
<organism evidence="2 3">
    <name type="scientific">Nepenthes gracilis</name>
    <name type="common">Slender pitcher plant</name>
    <dbReference type="NCBI Taxonomy" id="150966"/>
    <lineage>
        <taxon>Eukaryota</taxon>
        <taxon>Viridiplantae</taxon>
        <taxon>Streptophyta</taxon>
        <taxon>Embryophyta</taxon>
        <taxon>Tracheophyta</taxon>
        <taxon>Spermatophyta</taxon>
        <taxon>Magnoliopsida</taxon>
        <taxon>eudicotyledons</taxon>
        <taxon>Gunneridae</taxon>
        <taxon>Pentapetalae</taxon>
        <taxon>Caryophyllales</taxon>
        <taxon>Nepenthaceae</taxon>
        <taxon>Nepenthes</taxon>
    </lineage>
</organism>
<keyword evidence="3" id="KW-1185">Reference proteome</keyword>
<dbReference type="InterPro" id="IPR037176">
    <property type="entry name" value="Osmotin/thaumatin-like_sf"/>
</dbReference>
<dbReference type="PROSITE" id="PS51367">
    <property type="entry name" value="THAUMATIN_2"/>
    <property type="match status" value="1"/>
</dbReference>
<evidence type="ECO:0000313" key="3">
    <source>
        <dbReference type="Proteomes" id="UP001279734"/>
    </source>
</evidence>
<dbReference type="AlphaFoldDB" id="A0AAD3T326"/>
<gene>
    <name evidence="2" type="ORF">Nepgr_024556</name>
</gene>
<feature type="chain" id="PRO_5042092184" description="Thaumatin-like protein" evidence="1">
    <location>
        <begin position="25"/>
        <end position="101"/>
    </location>
</feature>
<dbReference type="Proteomes" id="UP001279734">
    <property type="component" value="Unassembled WGS sequence"/>
</dbReference>
<evidence type="ECO:0000256" key="1">
    <source>
        <dbReference type="SAM" id="SignalP"/>
    </source>
</evidence>